<keyword evidence="2" id="KW-1185">Reference proteome</keyword>
<gene>
    <name evidence="1" type="ORF">I4F81_002796</name>
</gene>
<evidence type="ECO:0000313" key="1">
    <source>
        <dbReference type="EMBL" id="KAK1860207.1"/>
    </source>
</evidence>
<proteinExistence type="predicted"/>
<dbReference type="Proteomes" id="UP000798662">
    <property type="component" value="Chromosome 1"/>
</dbReference>
<protein>
    <submittedName>
        <fullName evidence="1">Uncharacterized protein</fullName>
    </submittedName>
</protein>
<name>A0ACC3BQN7_PYRYE</name>
<comment type="caution">
    <text evidence="1">The sequence shown here is derived from an EMBL/GenBank/DDBJ whole genome shotgun (WGS) entry which is preliminary data.</text>
</comment>
<accession>A0ACC3BQN7</accession>
<sequence length="274" mass="29885">MGLFTRMTAVAAVAAAMMAVASATDDHRGRVVSDSGRMAADIQDGFDRFTKLLGDPDNGNEPAARRGRRSINWDADAVPFDMPPDFFAKNVPRGAIFKAKRDEFRVSNPPPKQHIVDNRFDSLNRRLAKQLIVFSPGRLFTPLRDNEMEVHFEVPGRLGKRATTTGFGAVFADVDREHTTSLEFFDRHGRRLAKEFARAQGGGLSFLGVVFDKPIVASVKITLGNRKIMDSDRDGDVVVADDFVGAAGCAATVGWGEGGEYKPTRLRAISSSAP</sequence>
<reference evidence="1" key="1">
    <citation type="submission" date="2019-11" db="EMBL/GenBank/DDBJ databases">
        <title>Nori genome reveals adaptations in red seaweeds to the harsh intertidal environment.</title>
        <authorList>
            <person name="Wang D."/>
            <person name="Mao Y."/>
        </authorList>
    </citation>
    <scope>NUCLEOTIDE SEQUENCE</scope>
    <source>
        <tissue evidence="1">Gametophyte</tissue>
    </source>
</reference>
<organism evidence="1 2">
    <name type="scientific">Pyropia yezoensis</name>
    <name type="common">Susabi-nori</name>
    <name type="synonym">Porphyra yezoensis</name>
    <dbReference type="NCBI Taxonomy" id="2788"/>
    <lineage>
        <taxon>Eukaryota</taxon>
        <taxon>Rhodophyta</taxon>
        <taxon>Bangiophyceae</taxon>
        <taxon>Bangiales</taxon>
        <taxon>Bangiaceae</taxon>
        <taxon>Pyropia</taxon>
    </lineage>
</organism>
<evidence type="ECO:0000313" key="2">
    <source>
        <dbReference type="Proteomes" id="UP000798662"/>
    </source>
</evidence>
<dbReference type="EMBL" id="CM020618">
    <property type="protein sequence ID" value="KAK1860207.1"/>
    <property type="molecule type" value="Genomic_DNA"/>
</dbReference>